<evidence type="ECO:0000313" key="1">
    <source>
        <dbReference type="EMBL" id="ALG85527.1"/>
    </source>
</evidence>
<reference evidence="1 2" key="2">
    <citation type="journal article" date="2017" name="Int. J. Syst. Evol. Microbiol.">
        <title>Gordonia phthalatica sp. nov., a di-n-butyl phthalate-degrading bacterium isolated from activated sludge.</title>
        <authorList>
            <person name="Jin D."/>
            <person name="Kong X."/>
            <person name="Jia M."/>
            <person name="Yu X."/>
            <person name="Wang X."/>
            <person name="Zhuang X."/>
            <person name="Deng Y."/>
            <person name="Bai Z."/>
        </authorList>
    </citation>
    <scope>NUCLEOTIDE SEQUENCE [LARGE SCALE GENOMIC DNA]</scope>
    <source>
        <strain evidence="1 2">QH-11</strain>
    </source>
</reference>
<gene>
    <name evidence="1" type="ORF">ACH46_14915</name>
</gene>
<accession>A0A0N7FUW9</accession>
<dbReference type="RefSeq" id="WP_062393614.1">
    <property type="nucleotide sequence ID" value="NZ_CP011853.1"/>
</dbReference>
<dbReference type="PATRIC" id="fig|1136941.3.peg.3046"/>
<dbReference type="STRING" id="1136941.ACH46_14915"/>
<dbReference type="EMBL" id="CP011853">
    <property type="protein sequence ID" value="ALG85527.1"/>
    <property type="molecule type" value="Genomic_DNA"/>
</dbReference>
<sequence length="118" mass="12034">MPLWISVVFILLVATTIVAIVMRRNGGRGFGGSADAASGFVGGTLTVTGVGSEGAPDKNGHRYCTISGTILGPQTAPTDVYGRLVLGSTEPSPGIGADLPVVYRPGKVESSWRFGALG</sequence>
<protein>
    <submittedName>
        <fullName evidence="1">Uncharacterized protein</fullName>
    </submittedName>
</protein>
<dbReference type="Proteomes" id="UP000063789">
    <property type="component" value="Chromosome"/>
</dbReference>
<dbReference type="OrthoDB" id="4380191at2"/>
<keyword evidence="2" id="KW-1185">Reference proteome</keyword>
<reference evidence="2" key="1">
    <citation type="submission" date="2015-06" db="EMBL/GenBank/DDBJ databases">
        <title>Complete genome sequence and metabolic analysis of phthalate degradation pathway in Gordonia sp. QH-11.</title>
        <authorList>
            <person name="Jin D."/>
            <person name="Kong X."/>
            <person name="Bai Z."/>
        </authorList>
    </citation>
    <scope>NUCLEOTIDE SEQUENCE [LARGE SCALE GENOMIC DNA]</scope>
    <source>
        <strain evidence="2">QH-11</strain>
    </source>
</reference>
<dbReference type="KEGG" id="goq:ACH46_14915"/>
<proteinExistence type="predicted"/>
<name>A0A0N7FUW9_9ACTN</name>
<dbReference type="AlphaFoldDB" id="A0A0N7FUW9"/>
<evidence type="ECO:0000313" key="2">
    <source>
        <dbReference type="Proteomes" id="UP000063789"/>
    </source>
</evidence>
<organism evidence="1 2">
    <name type="scientific">Gordonia phthalatica</name>
    <dbReference type="NCBI Taxonomy" id="1136941"/>
    <lineage>
        <taxon>Bacteria</taxon>
        <taxon>Bacillati</taxon>
        <taxon>Actinomycetota</taxon>
        <taxon>Actinomycetes</taxon>
        <taxon>Mycobacteriales</taxon>
        <taxon>Gordoniaceae</taxon>
        <taxon>Gordonia</taxon>
    </lineage>
</organism>